<evidence type="ECO:0000313" key="11">
    <source>
        <dbReference type="Proteomes" id="UP000315949"/>
    </source>
</evidence>
<accession>A0A5C5U7L8</accession>
<dbReference type="PANTHER" id="PTHR35272">
    <property type="entry name" value="THIOL:DISULFIDE INTERCHANGE PROTEIN DSBC-RELATED"/>
    <property type="match status" value="1"/>
</dbReference>
<gene>
    <name evidence="10" type="ORF">FQY79_03050</name>
</gene>
<evidence type="ECO:0000256" key="2">
    <source>
        <dbReference type="ARBA" id="ARBA00009813"/>
    </source>
</evidence>
<dbReference type="Gene3D" id="3.10.450.70">
    <property type="entry name" value="Disulphide bond isomerase, DsbC/G, N-terminal"/>
    <property type="match status" value="1"/>
</dbReference>
<comment type="subcellular location">
    <subcellularLocation>
        <location evidence="1 7">Periplasm</location>
    </subcellularLocation>
</comment>
<dbReference type="EMBL" id="VOHE01000001">
    <property type="protein sequence ID" value="TWT22104.1"/>
    <property type="molecule type" value="Genomic_DNA"/>
</dbReference>
<dbReference type="SUPFAM" id="SSF52833">
    <property type="entry name" value="Thioredoxin-like"/>
    <property type="match status" value="1"/>
</dbReference>
<dbReference type="InterPro" id="IPR036249">
    <property type="entry name" value="Thioredoxin-like_sf"/>
</dbReference>
<dbReference type="PANTHER" id="PTHR35272:SF3">
    <property type="entry name" value="THIOL:DISULFIDE INTERCHANGE PROTEIN DSBC"/>
    <property type="match status" value="1"/>
</dbReference>
<comment type="function">
    <text evidence="7">Required for disulfide bond formation in some periplasmic proteins. Acts by transferring its disulfide bond to other proteins and is reduced in the process.</text>
</comment>
<dbReference type="RefSeq" id="WP_146310606.1">
    <property type="nucleotide sequence ID" value="NZ_VOHE01000001.1"/>
</dbReference>
<reference evidence="10 11" key="1">
    <citation type="submission" date="2019-07" db="EMBL/GenBank/DDBJ databases">
        <title>Luteimonas sp. YD-1 nov., isolated from acidic soil.</title>
        <authorList>
            <person name="Zhou J."/>
        </authorList>
    </citation>
    <scope>NUCLEOTIDE SEQUENCE [LARGE SCALE GENOMIC DNA]</scope>
    <source>
        <strain evidence="10 11">YD-1</strain>
    </source>
</reference>
<dbReference type="InterPro" id="IPR012336">
    <property type="entry name" value="Thioredoxin-like_fold"/>
</dbReference>
<dbReference type="Pfam" id="PF10411">
    <property type="entry name" value="DsbC_N"/>
    <property type="match status" value="1"/>
</dbReference>
<feature type="domain" description="Thioredoxin-like fold" evidence="9">
    <location>
        <begin position="143"/>
        <end position="264"/>
    </location>
</feature>
<evidence type="ECO:0000256" key="3">
    <source>
        <dbReference type="ARBA" id="ARBA00022729"/>
    </source>
</evidence>
<evidence type="ECO:0000259" key="8">
    <source>
        <dbReference type="Pfam" id="PF10411"/>
    </source>
</evidence>
<sequence>MSLHSSLLFSALCVASLSACAQAPDSGEAGAPAGTAVAEAAAPVGQIRTVPGTPEDRARQAIESISPDIQIDAIGPAPLAGFREVIVSGQTLYVSDDGKYLLQGSLFDVEARRDVSRAGVAAVRRRLLAEVPDEERIVFAPPNPRYTVSVFTDVECGYCRKLHQEIAEYNRRGIAVEYLAFPRMGPDTADFALMEAVWCAPDRRKALTDAKNGRPVPPRSCDNPVARHYELGQRVGLTGTPMIVTRSGVQMPGYLPPDALLSMLQQVEAAEAADADRGG</sequence>
<dbReference type="InterPro" id="IPR009094">
    <property type="entry name" value="DiS-bond_isomerase_DsbC/G_N_sf"/>
</dbReference>
<proteinExistence type="inferred from homology"/>
<dbReference type="InterPro" id="IPR051470">
    <property type="entry name" value="Thiol:disulfide_interchange"/>
</dbReference>
<protein>
    <recommendedName>
        <fullName evidence="7">Thiol:disulfide interchange protein</fullName>
    </recommendedName>
</protein>
<dbReference type="Pfam" id="PF13098">
    <property type="entry name" value="Thioredoxin_2"/>
    <property type="match status" value="1"/>
</dbReference>
<dbReference type="OrthoDB" id="12976at2"/>
<dbReference type="GO" id="GO:0042597">
    <property type="term" value="C:periplasmic space"/>
    <property type="evidence" value="ECO:0007669"/>
    <property type="project" value="UniProtKB-SubCell"/>
</dbReference>
<evidence type="ECO:0000259" key="9">
    <source>
        <dbReference type="Pfam" id="PF13098"/>
    </source>
</evidence>
<keyword evidence="6 7" id="KW-0676">Redox-active center</keyword>
<evidence type="ECO:0000256" key="6">
    <source>
        <dbReference type="ARBA" id="ARBA00023284"/>
    </source>
</evidence>
<evidence type="ECO:0000313" key="10">
    <source>
        <dbReference type="EMBL" id="TWT22104.1"/>
    </source>
</evidence>
<dbReference type="InterPro" id="IPR018950">
    <property type="entry name" value="DiS-bond_isomerase_DsbC/G_N"/>
</dbReference>
<keyword evidence="5" id="KW-1015">Disulfide bond</keyword>
<evidence type="ECO:0000256" key="4">
    <source>
        <dbReference type="ARBA" id="ARBA00022764"/>
    </source>
</evidence>
<dbReference type="SUPFAM" id="SSF54423">
    <property type="entry name" value="DsbC/DsbG N-terminal domain-like"/>
    <property type="match status" value="1"/>
</dbReference>
<name>A0A5C5U7L8_9GAMM</name>
<keyword evidence="11" id="KW-1185">Reference proteome</keyword>
<comment type="similarity">
    <text evidence="2 7">Belongs to the thioredoxin family. DsbC subfamily.</text>
</comment>
<dbReference type="CDD" id="cd03020">
    <property type="entry name" value="DsbA_DsbC_DsbG"/>
    <property type="match status" value="1"/>
</dbReference>
<dbReference type="InterPro" id="IPR033954">
    <property type="entry name" value="DiS-bond_Isoase_DsbC/G"/>
</dbReference>
<feature type="chain" id="PRO_5023003119" description="Thiol:disulfide interchange protein" evidence="7">
    <location>
        <begin position="22"/>
        <end position="279"/>
    </location>
</feature>
<evidence type="ECO:0000256" key="7">
    <source>
        <dbReference type="RuleBase" id="RU364038"/>
    </source>
</evidence>
<evidence type="ECO:0000256" key="5">
    <source>
        <dbReference type="ARBA" id="ARBA00023157"/>
    </source>
</evidence>
<keyword evidence="4 7" id="KW-0574">Periplasm</keyword>
<keyword evidence="3 7" id="KW-0732">Signal</keyword>
<evidence type="ECO:0000256" key="1">
    <source>
        <dbReference type="ARBA" id="ARBA00004418"/>
    </source>
</evidence>
<comment type="caution">
    <text evidence="10">The sequence shown here is derived from an EMBL/GenBank/DDBJ whole genome shotgun (WGS) entry which is preliminary data.</text>
</comment>
<dbReference type="Proteomes" id="UP000315949">
    <property type="component" value="Unassembled WGS sequence"/>
</dbReference>
<feature type="signal peptide" evidence="7">
    <location>
        <begin position="1"/>
        <end position="21"/>
    </location>
</feature>
<organism evidence="10 11">
    <name type="scientific">Luteimonas wenzhouensis</name>
    <dbReference type="NCBI Taxonomy" id="2599615"/>
    <lineage>
        <taxon>Bacteria</taxon>
        <taxon>Pseudomonadati</taxon>
        <taxon>Pseudomonadota</taxon>
        <taxon>Gammaproteobacteria</taxon>
        <taxon>Lysobacterales</taxon>
        <taxon>Lysobacteraceae</taxon>
        <taxon>Luteimonas</taxon>
    </lineage>
</organism>
<dbReference type="Gene3D" id="3.40.30.10">
    <property type="entry name" value="Glutaredoxin"/>
    <property type="match status" value="1"/>
</dbReference>
<feature type="domain" description="Disulphide bond isomerase DsbC/G N-terminal" evidence="8">
    <location>
        <begin position="54"/>
        <end position="116"/>
    </location>
</feature>
<dbReference type="AlphaFoldDB" id="A0A5C5U7L8"/>